<gene>
    <name evidence="6" type="ORF">FOE67_00505</name>
</gene>
<evidence type="ECO:0000256" key="3">
    <source>
        <dbReference type="PROSITE-ProRule" id="PRU01248"/>
    </source>
</evidence>
<evidence type="ECO:0000256" key="1">
    <source>
        <dbReference type="ARBA" id="ARBA00023125"/>
    </source>
</evidence>
<dbReference type="InterPro" id="IPR050090">
    <property type="entry name" value="Tyrosine_recombinase_XerCD"/>
</dbReference>
<evidence type="ECO:0000256" key="2">
    <source>
        <dbReference type="ARBA" id="ARBA00023172"/>
    </source>
</evidence>
<dbReference type="SUPFAM" id="SSF56349">
    <property type="entry name" value="DNA breaking-rejoining enzymes"/>
    <property type="match status" value="1"/>
</dbReference>
<accession>A0A7W3SZ83</accession>
<evidence type="ECO:0000313" key="7">
    <source>
        <dbReference type="Proteomes" id="UP000530234"/>
    </source>
</evidence>
<dbReference type="PANTHER" id="PTHR30349:SF64">
    <property type="entry name" value="PROPHAGE INTEGRASE INTD-RELATED"/>
    <property type="match status" value="1"/>
</dbReference>
<sequence length="311" mass="34234">MPKGDFRALVEKFKSIYERLVSLRVMGAHSSSMVLAEFIAAQRADGYSNNTIGARVRCIRAIARAALVRVEELTVRHVMSYFASRPLKPWSRRTYLNHLQSFGKWRGVDLVTGIRKPPAPRSTPNPLAEEELGRLMTSARGPHRAWVLLGAFCGLRAHETAKIRREDISILNEGEVILRVQGKGGRVDTVPIPPVVVRALNLSGGGRLWDGISPERISRTIAGIAAKHGIRMRYHQLRHRFGTAVYRASGRDLLLTQRLMRHASPATTAGYAAVADDQVHSVVSALPGADPDSLAKRSRKRRVIACASCGG</sequence>
<evidence type="ECO:0000259" key="5">
    <source>
        <dbReference type="PROSITE" id="PS51900"/>
    </source>
</evidence>
<dbReference type="Pfam" id="PF00589">
    <property type="entry name" value="Phage_integrase"/>
    <property type="match status" value="1"/>
</dbReference>
<dbReference type="InterPro" id="IPR002104">
    <property type="entry name" value="Integrase_catalytic"/>
</dbReference>
<keyword evidence="7" id="KW-1185">Reference proteome</keyword>
<keyword evidence="1 3" id="KW-0238">DNA-binding</keyword>
<dbReference type="GO" id="GO:0003677">
    <property type="term" value="F:DNA binding"/>
    <property type="evidence" value="ECO:0007669"/>
    <property type="project" value="UniProtKB-UniRule"/>
</dbReference>
<dbReference type="AlphaFoldDB" id="A0A7W3SZ83"/>
<dbReference type="InterPro" id="IPR011010">
    <property type="entry name" value="DNA_brk_join_enz"/>
</dbReference>
<evidence type="ECO:0000259" key="4">
    <source>
        <dbReference type="PROSITE" id="PS51898"/>
    </source>
</evidence>
<dbReference type="InterPro" id="IPR044068">
    <property type="entry name" value="CB"/>
</dbReference>
<comment type="caution">
    <text evidence="6">The sequence shown here is derived from an EMBL/GenBank/DDBJ whole genome shotgun (WGS) entry which is preliminary data.</text>
</comment>
<dbReference type="PROSITE" id="PS51900">
    <property type="entry name" value="CB"/>
    <property type="match status" value="1"/>
</dbReference>
<dbReference type="InterPro" id="IPR013762">
    <property type="entry name" value="Integrase-like_cat_sf"/>
</dbReference>
<feature type="domain" description="Core-binding (CB)" evidence="5">
    <location>
        <begin position="29"/>
        <end position="107"/>
    </location>
</feature>
<dbReference type="GO" id="GO:0006310">
    <property type="term" value="P:DNA recombination"/>
    <property type="evidence" value="ECO:0007669"/>
    <property type="project" value="UniProtKB-KW"/>
</dbReference>
<proteinExistence type="predicted"/>
<dbReference type="CDD" id="cd00397">
    <property type="entry name" value="DNA_BRE_C"/>
    <property type="match status" value="1"/>
</dbReference>
<evidence type="ECO:0000313" key="6">
    <source>
        <dbReference type="EMBL" id="MBB0228027.1"/>
    </source>
</evidence>
<name>A0A7W3SZ83_9ACTN</name>
<dbReference type="PANTHER" id="PTHR30349">
    <property type="entry name" value="PHAGE INTEGRASE-RELATED"/>
    <property type="match status" value="1"/>
</dbReference>
<dbReference type="PROSITE" id="PS51898">
    <property type="entry name" value="TYR_RECOMBINASE"/>
    <property type="match status" value="1"/>
</dbReference>
<protein>
    <submittedName>
        <fullName evidence="6">Tyrosine-type recombinase/integrase</fullName>
    </submittedName>
</protein>
<dbReference type="GO" id="GO:0015074">
    <property type="term" value="P:DNA integration"/>
    <property type="evidence" value="ECO:0007669"/>
    <property type="project" value="InterPro"/>
</dbReference>
<feature type="domain" description="Tyr recombinase" evidence="4">
    <location>
        <begin position="122"/>
        <end position="284"/>
    </location>
</feature>
<dbReference type="EMBL" id="VKHS01000004">
    <property type="protein sequence ID" value="MBB0228027.1"/>
    <property type="molecule type" value="Genomic_DNA"/>
</dbReference>
<keyword evidence="2" id="KW-0233">DNA recombination</keyword>
<dbReference type="Proteomes" id="UP000530234">
    <property type="component" value="Unassembled WGS sequence"/>
</dbReference>
<organism evidence="6 7">
    <name type="scientific">Streptomyces calidiresistens</name>
    <dbReference type="NCBI Taxonomy" id="1485586"/>
    <lineage>
        <taxon>Bacteria</taxon>
        <taxon>Bacillati</taxon>
        <taxon>Actinomycetota</taxon>
        <taxon>Actinomycetes</taxon>
        <taxon>Kitasatosporales</taxon>
        <taxon>Streptomycetaceae</taxon>
        <taxon>Streptomyces</taxon>
    </lineage>
</organism>
<dbReference type="Gene3D" id="1.10.443.10">
    <property type="entry name" value="Intergrase catalytic core"/>
    <property type="match status" value="1"/>
</dbReference>
<reference evidence="7" key="1">
    <citation type="submission" date="2019-10" db="EMBL/GenBank/DDBJ databases">
        <title>Streptomyces sp. nov., a novel actinobacterium isolated from alkaline environment.</title>
        <authorList>
            <person name="Golinska P."/>
        </authorList>
    </citation>
    <scope>NUCLEOTIDE SEQUENCE [LARGE SCALE GENOMIC DNA]</scope>
    <source>
        <strain evidence="7">DSM 42108</strain>
    </source>
</reference>